<name>A0A834BXX0_ORYME</name>
<comment type="subcellular location">
    <subcellularLocation>
        <location evidence="1">Membrane</location>
        <topology evidence="1">Multi-pass membrane protein</topology>
    </subcellularLocation>
</comment>
<feature type="transmembrane region" description="Helical" evidence="6">
    <location>
        <begin position="128"/>
        <end position="152"/>
    </location>
</feature>
<keyword evidence="3 6" id="KW-0812">Transmembrane</keyword>
<feature type="transmembrane region" description="Helical" evidence="6">
    <location>
        <begin position="182"/>
        <end position="204"/>
    </location>
</feature>
<gene>
    <name evidence="7" type="ORF">FQA47_017347</name>
</gene>
<feature type="transmembrane region" description="Helical" evidence="6">
    <location>
        <begin position="7"/>
        <end position="28"/>
    </location>
</feature>
<feature type="transmembrane region" description="Helical" evidence="6">
    <location>
        <begin position="91"/>
        <end position="116"/>
    </location>
</feature>
<dbReference type="InterPro" id="IPR026748">
    <property type="entry name" value="Clarin"/>
</dbReference>
<evidence type="ECO:0000313" key="8">
    <source>
        <dbReference type="Proteomes" id="UP000646548"/>
    </source>
</evidence>
<dbReference type="GO" id="GO:0007605">
    <property type="term" value="P:sensory perception of sound"/>
    <property type="evidence" value="ECO:0007669"/>
    <property type="project" value="UniProtKB-ARBA"/>
</dbReference>
<comment type="similarity">
    <text evidence="2">Belongs to the clarin family.</text>
</comment>
<dbReference type="PANTHER" id="PTHR31548:SF3">
    <property type="entry name" value="CLARIN-3"/>
    <property type="match status" value="1"/>
</dbReference>
<keyword evidence="4 6" id="KW-1133">Transmembrane helix</keyword>
<dbReference type="AlphaFoldDB" id="A0A834BXX0"/>
<evidence type="ECO:0000256" key="5">
    <source>
        <dbReference type="ARBA" id="ARBA00023136"/>
    </source>
</evidence>
<dbReference type="Pfam" id="PF25807">
    <property type="entry name" value="Clarin-2"/>
    <property type="match status" value="1"/>
</dbReference>
<dbReference type="EMBL" id="WKFB01000625">
    <property type="protein sequence ID" value="KAF6719337.1"/>
    <property type="molecule type" value="Genomic_DNA"/>
</dbReference>
<dbReference type="GO" id="GO:0016020">
    <property type="term" value="C:membrane"/>
    <property type="evidence" value="ECO:0007669"/>
    <property type="project" value="UniProtKB-SubCell"/>
</dbReference>
<dbReference type="PANTHER" id="PTHR31548">
    <property type="entry name" value="CLARIN"/>
    <property type="match status" value="1"/>
</dbReference>
<dbReference type="OrthoDB" id="9450082at2759"/>
<sequence length="229" mass="24671">MPSSKKILYFISSALSTTISVGLLGFGMSQQWSTTTVLCARNGADDLNGTAVVTMGLFKGLLLRDGCPGFQIESSFSAFEKLVDTGGAPPALHFLSVILLALCLLFSAGSILLSLYNSVSNPYQTCMGYVGVYVCSSLSASLSVLVLILFVINVSVTSLAEDVVFSVDESVDLGKKSVEMKVGYFLVIPYTVLSLVAIGLIYFYEHAAYTHKQEQEKPTEDAPMETMMY</sequence>
<dbReference type="Proteomes" id="UP000646548">
    <property type="component" value="Unassembled WGS sequence"/>
</dbReference>
<evidence type="ECO:0000256" key="4">
    <source>
        <dbReference type="ARBA" id="ARBA00022989"/>
    </source>
</evidence>
<organism evidence="7 8">
    <name type="scientific">Oryzias melastigma</name>
    <name type="common">Marine medaka</name>
    <dbReference type="NCBI Taxonomy" id="30732"/>
    <lineage>
        <taxon>Eukaryota</taxon>
        <taxon>Metazoa</taxon>
        <taxon>Chordata</taxon>
        <taxon>Craniata</taxon>
        <taxon>Vertebrata</taxon>
        <taxon>Euteleostomi</taxon>
        <taxon>Actinopterygii</taxon>
        <taxon>Neopterygii</taxon>
        <taxon>Teleostei</taxon>
        <taxon>Neoteleostei</taxon>
        <taxon>Acanthomorphata</taxon>
        <taxon>Ovalentaria</taxon>
        <taxon>Atherinomorphae</taxon>
        <taxon>Beloniformes</taxon>
        <taxon>Adrianichthyidae</taxon>
        <taxon>Oryziinae</taxon>
        <taxon>Oryzias</taxon>
    </lineage>
</organism>
<keyword evidence="5 6" id="KW-0472">Membrane</keyword>
<comment type="caution">
    <text evidence="7">The sequence shown here is derived from an EMBL/GenBank/DDBJ whole genome shotgun (WGS) entry which is preliminary data.</text>
</comment>
<protein>
    <submittedName>
        <fullName evidence="7">Clarin-3</fullName>
    </submittedName>
</protein>
<proteinExistence type="inferred from homology"/>
<evidence type="ECO:0000256" key="6">
    <source>
        <dbReference type="SAM" id="Phobius"/>
    </source>
</evidence>
<reference evidence="7" key="1">
    <citation type="journal article" name="BMC Genomics">
        <title>Long-read sequencing and de novo genome assembly of marine medaka (Oryzias melastigma).</title>
        <authorList>
            <person name="Liang P."/>
            <person name="Saqib H.S.A."/>
            <person name="Ni X."/>
            <person name="Shen Y."/>
        </authorList>
    </citation>
    <scope>NUCLEOTIDE SEQUENCE</scope>
    <source>
        <strain evidence="7">Bigg-433</strain>
    </source>
</reference>
<evidence type="ECO:0000256" key="1">
    <source>
        <dbReference type="ARBA" id="ARBA00004141"/>
    </source>
</evidence>
<evidence type="ECO:0000256" key="2">
    <source>
        <dbReference type="ARBA" id="ARBA00005787"/>
    </source>
</evidence>
<evidence type="ECO:0000313" key="7">
    <source>
        <dbReference type="EMBL" id="KAF6719337.1"/>
    </source>
</evidence>
<accession>A0A834BXX0</accession>
<evidence type="ECO:0000256" key="3">
    <source>
        <dbReference type="ARBA" id="ARBA00022692"/>
    </source>
</evidence>